<evidence type="ECO:0000256" key="5">
    <source>
        <dbReference type="ARBA" id="ARBA00022984"/>
    </source>
</evidence>
<evidence type="ECO:0000313" key="11">
    <source>
        <dbReference type="Proteomes" id="UP000297866"/>
    </source>
</evidence>
<keyword evidence="6" id="KW-0961">Cell wall biogenesis/degradation</keyword>
<keyword evidence="11" id="KW-1185">Reference proteome</keyword>
<keyword evidence="5" id="KW-0573">Peptidoglycan synthesis</keyword>
<keyword evidence="3" id="KW-0378">Hydrolase</keyword>
<keyword evidence="4" id="KW-0133">Cell shape</keyword>
<feature type="active site" evidence="7">
    <location>
        <position position="171"/>
    </location>
</feature>
<dbReference type="Proteomes" id="UP000297866">
    <property type="component" value="Unassembled WGS sequence"/>
</dbReference>
<comment type="similarity">
    <text evidence="1 8">Belongs to the peptidase S11 family.</text>
</comment>
<dbReference type="RefSeq" id="WP_134493118.1">
    <property type="nucleotide sequence ID" value="NZ_SOEZ01000079.1"/>
</dbReference>
<sequence>MSRFRPGRFIGVTTGTLVILAVGVYGPATLLGPLPSVSATLSTPAAASAPTPPVLPAAGASAVLAVGTSAPGAEPAAIDATAVDSTAVDPIGASGTPDALPMASVAKIVTALVVLDAKPLAAGETGPEVTISAADYQDYIDYSATFARTVVVFPGESWTERELLESLILGSSNNHADTLARWAYGSVPAYLDAANAWLAKNGLDSTHMADATGLDSATAGTATDLARLAAIASGDPVITEIIAAPASSLAGRRGVDNTTAYLPDLGITGISRSYTDAAGVCFLFTAQVDAGDSTFTFAGAFLGEPDYDTLTTDLTALMTSAQAGVGELPLLAQGDAYVRFKSPWGDTASGVVRVAKTRVAWQAASSEGATVKLDSFSTGRTGKVVGRVSTDVAGPSVSSPLVLDRAISDPGLGWRLLHPVPVIAALIASRD</sequence>
<dbReference type="AlphaFoldDB" id="A0A4R8U9X1"/>
<dbReference type="PRINTS" id="PR00725">
    <property type="entry name" value="DADACBPTASE1"/>
</dbReference>
<keyword evidence="2" id="KW-0732">Signal</keyword>
<gene>
    <name evidence="10" type="ORF">E3O23_17005</name>
</gene>
<dbReference type="EMBL" id="SOEZ01000079">
    <property type="protein sequence ID" value="TFB46489.1"/>
    <property type="molecule type" value="Genomic_DNA"/>
</dbReference>
<protein>
    <submittedName>
        <fullName evidence="10">D-alanyl-D-alanine carboxypeptidase</fullName>
    </submittedName>
</protein>
<dbReference type="GO" id="GO:0008360">
    <property type="term" value="P:regulation of cell shape"/>
    <property type="evidence" value="ECO:0007669"/>
    <property type="project" value="UniProtKB-KW"/>
</dbReference>
<dbReference type="GO" id="GO:0009252">
    <property type="term" value="P:peptidoglycan biosynthetic process"/>
    <property type="evidence" value="ECO:0007669"/>
    <property type="project" value="UniProtKB-KW"/>
</dbReference>
<feature type="active site" description="Proton acceptor" evidence="7">
    <location>
        <position position="107"/>
    </location>
</feature>
<dbReference type="Gene3D" id="3.40.710.10">
    <property type="entry name" value="DD-peptidase/beta-lactamase superfamily"/>
    <property type="match status" value="1"/>
</dbReference>
<keyword evidence="10" id="KW-0645">Protease</keyword>
<evidence type="ECO:0000256" key="8">
    <source>
        <dbReference type="RuleBase" id="RU004016"/>
    </source>
</evidence>
<organism evidence="10 11">
    <name type="scientific">Cryobacterium tagatosivorans</name>
    <dbReference type="NCBI Taxonomy" id="1259199"/>
    <lineage>
        <taxon>Bacteria</taxon>
        <taxon>Bacillati</taxon>
        <taxon>Actinomycetota</taxon>
        <taxon>Actinomycetes</taxon>
        <taxon>Micrococcales</taxon>
        <taxon>Microbacteriaceae</taxon>
        <taxon>Cryobacterium</taxon>
    </lineage>
</organism>
<feature type="active site" description="Acyl-ester intermediate" evidence="7">
    <location>
        <position position="104"/>
    </location>
</feature>
<evidence type="ECO:0000259" key="9">
    <source>
        <dbReference type="Pfam" id="PF00768"/>
    </source>
</evidence>
<dbReference type="SUPFAM" id="SSF56601">
    <property type="entry name" value="beta-lactamase/transpeptidase-like"/>
    <property type="match status" value="1"/>
</dbReference>
<dbReference type="Pfam" id="PF00768">
    <property type="entry name" value="Peptidase_S11"/>
    <property type="match status" value="1"/>
</dbReference>
<dbReference type="InterPro" id="IPR001967">
    <property type="entry name" value="Peptidase_S11_N"/>
</dbReference>
<dbReference type="GO" id="GO:0009002">
    <property type="term" value="F:serine-type D-Ala-D-Ala carboxypeptidase activity"/>
    <property type="evidence" value="ECO:0007669"/>
    <property type="project" value="InterPro"/>
</dbReference>
<dbReference type="GO" id="GO:0006508">
    <property type="term" value="P:proteolysis"/>
    <property type="evidence" value="ECO:0007669"/>
    <property type="project" value="InterPro"/>
</dbReference>
<evidence type="ECO:0000313" key="10">
    <source>
        <dbReference type="EMBL" id="TFB46489.1"/>
    </source>
</evidence>
<evidence type="ECO:0000256" key="2">
    <source>
        <dbReference type="ARBA" id="ARBA00022729"/>
    </source>
</evidence>
<dbReference type="InterPro" id="IPR012338">
    <property type="entry name" value="Beta-lactam/transpept-like"/>
</dbReference>
<comment type="caution">
    <text evidence="10">The sequence shown here is derived from an EMBL/GenBank/DDBJ whole genome shotgun (WGS) entry which is preliminary data.</text>
</comment>
<dbReference type="GO" id="GO:0071555">
    <property type="term" value="P:cell wall organization"/>
    <property type="evidence" value="ECO:0007669"/>
    <property type="project" value="UniProtKB-KW"/>
</dbReference>
<feature type="domain" description="Peptidase S11 D-alanyl-D-alanine carboxypeptidase A N-terminal" evidence="9">
    <location>
        <begin position="95"/>
        <end position="288"/>
    </location>
</feature>
<proteinExistence type="inferred from homology"/>
<keyword evidence="10" id="KW-0121">Carboxypeptidase</keyword>
<evidence type="ECO:0000256" key="3">
    <source>
        <dbReference type="ARBA" id="ARBA00022801"/>
    </source>
</evidence>
<evidence type="ECO:0000256" key="6">
    <source>
        <dbReference type="ARBA" id="ARBA00023316"/>
    </source>
</evidence>
<dbReference type="InterPro" id="IPR018044">
    <property type="entry name" value="Peptidase_S11"/>
</dbReference>
<dbReference type="OrthoDB" id="5241551at2"/>
<name>A0A4R8U9X1_9MICO</name>
<evidence type="ECO:0000256" key="1">
    <source>
        <dbReference type="ARBA" id="ARBA00007164"/>
    </source>
</evidence>
<evidence type="ECO:0000256" key="4">
    <source>
        <dbReference type="ARBA" id="ARBA00022960"/>
    </source>
</evidence>
<evidence type="ECO:0000256" key="7">
    <source>
        <dbReference type="PIRSR" id="PIRSR618044-1"/>
    </source>
</evidence>
<accession>A0A4R8U9X1</accession>
<reference evidence="10 11" key="1">
    <citation type="submission" date="2019-03" db="EMBL/GenBank/DDBJ databases">
        <title>Genomics of glacier-inhabiting Cryobacterium strains.</title>
        <authorList>
            <person name="Liu Q."/>
            <person name="Xin Y.-H."/>
        </authorList>
    </citation>
    <scope>NUCLEOTIDE SEQUENCE [LARGE SCALE GENOMIC DNA]</scope>
    <source>
        <strain evidence="10 11">Sr47</strain>
    </source>
</reference>